<name>A0ABD2YJE1_9GENT</name>
<evidence type="ECO:0000313" key="2">
    <source>
        <dbReference type="Proteomes" id="UP001630127"/>
    </source>
</evidence>
<keyword evidence="2" id="KW-1185">Reference proteome</keyword>
<dbReference type="Proteomes" id="UP001630127">
    <property type="component" value="Unassembled WGS sequence"/>
</dbReference>
<protein>
    <submittedName>
        <fullName evidence="1">Uncharacterized protein</fullName>
    </submittedName>
</protein>
<gene>
    <name evidence="1" type="ORF">ACH5RR_031692</name>
</gene>
<reference evidence="1 2" key="1">
    <citation type="submission" date="2024-11" db="EMBL/GenBank/DDBJ databases">
        <title>A near-complete genome assembly of Cinchona calisaya.</title>
        <authorList>
            <person name="Lian D.C."/>
            <person name="Zhao X.W."/>
            <person name="Wei L."/>
        </authorList>
    </citation>
    <scope>NUCLEOTIDE SEQUENCE [LARGE SCALE GENOMIC DNA]</scope>
    <source>
        <tissue evidence="1">Nenye</tissue>
    </source>
</reference>
<comment type="caution">
    <text evidence="1">The sequence shown here is derived from an EMBL/GenBank/DDBJ whole genome shotgun (WGS) entry which is preliminary data.</text>
</comment>
<dbReference type="EMBL" id="JBJUIK010000013">
    <property type="protein sequence ID" value="KAL3506310.1"/>
    <property type="molecule type" value="Genomic_DNA"/>
</dbReference>
<organism evidence="1 2">
    <name type="scientific">Cinchona calisaya</name>
    <dbReference type="NCBI Taxonomy" id="153742"/>
    <lineage>
        <taxon>Eukaryota</taxon>
        <taxon>Viridiplantae</taxon>
        <taxon>Streptophyta</taxon>
        <taxon>Embryophyta</taxon>
        <taxon>Tracheophyta</taxon>
        <taxon>Spermatophyta</taxon>
        <taxon>Magnoliopsida</taxon>
        <taxon>eudicotyledons</taxon>
        <taxon>Gunneridae</taxon>
        <taxon>Pentapetalae</taxon>
        <taxon>asterids</taxon>
        <taxon>lamiids</taxon>
        <taxon>Gentianales</taxon>
        <taxon>Rubiaceae</taxon>
        <taxon>Cinchonoideae</taxon>
        <taxon>Cinchoneae</taxon>
        <taxon>Cinchona</taxon>
    </lineage>
</organism>
<accession>A0ABD2YJE1</accession>
<sequence>MMFMLNLEIEVVGGRNSVIIRYALEFTNLILLKGNTIMNLDANVALYGMEHLKLIGYENGIKDERICLTLFYDNAIDSRSLFQALLDNGGSRSKILKPFAKLSLRTRS</sequence>
<evidence type="ECO:0000313" key="1">
    <source>
        <dbReference type="EMBL" id="KAL3506310.1"/>
    </source>
</evidence>
<dbReference type="AlphaFoldDB" id="A0ABD2YJE1"/>
<proteinExistence type="predicted"/>